<dbReference type="PhylomeDB" id="A0A0D2X4Z4"/>
<evidence type="ECO:0000256" key="2">
    <source>
        <dbReference type="SAM" id="SignalP"/>
    </source>
</evidence>
<protein>
    <submittedName>
        <fullName evidence="4">Jumonji domain containing 8</fullName>
    </submittedName>
</protein>
<dbReference type="GO" id="GO:0005634">
    <property type="term" value="C:nucleus"/>
    <property type="evidence" value="ECO:0007669"/>
    <property type="project" value="TreeGrafter"/>
</dbReference>
<dbReference type="RefSeq" id="XP_004343886.2">
    <property type="nucleotide sequence ID" value="XM_004343836.2"/>
</dbReference>
<feature type="chain" id="PRO_5002254889" evidence="2">
    <location>
        <begin position="34"/>
        <end position="350"/>
    </location>
</feature>
<keyword evidence="2" id="KW-0732">Signal</keyword>
<accession>A0A0D2X4Z4</accession>
<keyword evidence="5" id="KW-1185">Reference proteome</keyword>
<evidence type="ECO:0000313" key="4">
    <source>
        <dbReference type="EMBL" id="KJE96914.1"/>
    </source>
</evidence>
<dbReference type="SUPFAM" id="SSF51197">
    <property type="entry name" value="Clavaminate synthase-like"/>
    <property type="match status" value="1"/>
</dbReference>
<feature type="compositionally biased region" description="Low complexity" evidence="1">
    <location>
        <begin position="89"/>
        <end position="109"/>
    </location>
</feature>
<feature type="domain" description="JmjC" evidence="3">
    <location>
        <begin position="225"/>
        <end position="350"/>
    </location>
</feature>
<feature type="signal peptide" evidence="2">
    <location>
        <begin position="1"/>
        <end position="33"/>
    </location>
</feature>
<feature type="region of interest" description="Disordered" evidence="1">
    <location>
        <begin position="72"/>
        <end position="114"/>
    </location>
</feature>
<dbReference type="Gene3D" id="2.60.120.650">
    <property type="entry name" value="Cupin"/>
    <property type="match status" value="1"/>
</dbReference>
<dbReference type="eggNOG" id="KOG2131">
    <property type="taxonomic scope" value="Eukaryota"/>
</dbReference>
<dbReference type="Proteomes" id="UP000008743">
    <property type="component" value="Unassembled WGS sequence"/>
</dbReference>
<proteinExistence type="predicted"/>
<evidence type="ECO:0000259" key="3">
    <source>
        <dbReference type="PROSITE" id="PS51184"/>
    </source>
</evidence>
<dbReference type="PROSITE" id="PS51184">
    <property type="entry name" value="JMJC"/>
    <property type="match status" value="1"/>
</dbReference>
<gene>
    <name evidence="4" type="ORF">CAOG_007162</name>
</gene>
<dbReference type="PANTHER" id="PTHR12480:SF21">
    <property type="entry name" value="JMJC DOMAIN-CONTAINING PROTEIN 8"/>
    <property type="match status" value="1"/>
</dbReference>
<reference evidence="5" key="1">
    <citation type="submission" date="2011-02" db="EMBL/GenBank/DDBJ databases">
        <title>The Genome Sequence of Capsaspora owczarzaki ATCC 30864.</title>
        <authorList>
            <person name="Russ C."/>
            <person name="Cuomo C."/>
            <person name="Burger G."/>
            <person name="Gray M.W."/>
            <person name="Holland P.W.H."/>
            <person name="King N."/>
            <person name="Lang F.B.F."/>
            <person name="Roger A.J."/>
            <person name="Ruiz-Trillo I."/>
            <person name="Young S.K."/>
            <person name="Zeng Q."/>
            <person name="Gargeya S."/>
            <person name="Alvarado L."/>
            <person name="Berlin A."/>
            <person name="Chapman S.B."/>
            <person name="Chen Z."/>
            <person name="Freedman E."/>
            <person name="Gellesch M."/>
            <person name="Goldberg J."/>
            <person name="Griggs A."/>
            <person name="Gujja S."/>
            <person name="Heilman E."/>
            <person name="Heiman D."/>
            <person name="Howarth C."/>
            <person name="Mehta T."/>
            <person name="Neiman D."/>
            <person name="Pearson M."/>
            <person name="Roberts A."/>
            <person name="Saif S."/>
            <person name="Shea T."/>
            <person name="Shenoy N."/>
            <person name="Sisk P."/>
            <person name="Stolte C."/>
            <person name="Sykes S."/>
            <person name="White J."/>
            <person name="Yandava C."/>
            <person name="Haas B."/>
            <person name="Nusbaum C."/>
            <person name="Birren B."/>
        </authorList>
    </citation>
    <scope>NUCLEOTIDE SEQUENCE</scope>
    <source>
        <strain evidence="5">ATCC 30864</strain>
    </source>
</reference>
<dbReference type="OrthoDB" id="438164at2759"/>
<dbReference type="InterPro" id="IPR050910">
    <property type="entry name" value="JMJD6_ArgDemeth/LysHydrox"/>
</dbReference>
<dbReference type="EMBL" id="KE346372">
    <property type="protein sequence ID" value="KJE96914.1"/>
    <property type="molecule type" value="Genomic_DNA"/>
</dbReference>
<sequence>MRGAGVARGGRVTAGAGAALLVVLLVLLVPAGATPTTDNHALDACAARTSADDDRDACAGAASCYMAALPTQTATPQQPTPSSPDTDRNAAAAAAAATAEQQEQENAATWRSGPPGFDGELAACNIARVDAGQITRAQFLSIYHEKTPVILTNLETNTRFRELTERQALVESHGDRTVTLSSANTYSYDKRKISFKTYVDTMLGEQSRTMLGNETFYMFGDHDWADWQDLFQFYVEPPFTPDGMLSALSFGVAGPLSGVPMHHHGCGFSESIHGRKRWFLYPPHTVPNFHPDQTTLRWVLDVYPQLKASGDPDLYECVVHPNEAIYFPSNWWHATFNLDECVFMSTFLAF</sequence>
<evidence type="ECO:0000313" key="5">
    <source>
        <dbReference type="Proteomes" id="UP000008743"/>
    </source>
</evidence>
<dbReference type="PANTHER" id="PTHR12480">
    <property type="entry name" value="ARGININE DEMETHYLASE AND LYSYL-HYDROXYLASE JMJD"/>
    <property type="match status" value="1"/>
</dbReference>
<dbReference type="InterPro" id="IPR041667">
    <property type="entry name" value="Cupin_8"/>
</dbReference>
<dbReference type="InterPro" id="IPR003347">
    <property type="entry name" value="JmjC_dom"/>
</dbReference>
<dbReference type="AlphaFoldDB" id="A0A0D2X4Z4"/>
<evidence type="ECO:0000256" key="1">
    <source>
        <dbReference type="SAM" id="MobiDB-lite"/>
    </source>
</evidence>
<organism evidence="4 5">
    <name type="scientific">Capsaspora owczarzaki (strain ATCC 30864)</name>
    <dbReference type="NCBI Taxonomy" id="595528"/>
    <lineage>
        <taxon>Eukaryota</taxon>
        <taxon>Filasterea</taxon>
        <taxon>Capsaspora</taxon>
    </lineage>
</organism>
<dbReference type="Pfam" id="PF13621">
    <property type="entry name" value="Cupin_8"/>
    <property type="match status" value="1"/>
</dbReference>
<dbReference type="GO" id="GO:0000987">
    <property type="term" value="F:cis-regulatory region sequence-specific DNA binding"/>
    <property type="evidence" value="ECO:0007669"/>
    <property type="project" value="TreeGrafter"/>
</dbReference>
<name>A0A0D2X4Z4_CAPO3</name>
<dbReference type="InParanoid" id="A0A0D2X4Z4"/>